<proteinExistence type="predicted"/>
<feature type="transmembrane region" description="Helical" evidence="1">
    <location>
        <begin position="6"/>
        <end position="39"/>
    </location>
</feature>
<sequence length="214" mass="24298">MDRNRWIAVGLISLGIIMLFGRWFGFFTIVALLLMLAGVLQIREGRVKKGYILLAVGAVLLLLEHLMLIIGISLISLGIFYGKSKRAHTTTGYVQKQNFMSNFDWDRAPWVMRSLSVWHVLGEADIDLSLALPEERQTVLMFHGLLGDLDVIVPDYYGVEVEASILFGSIHMDERKETGVLNRLRYQSPNYETSEYKVKLIVSYLGGDLNIRMT</sequence>
<accession>A0A0M1NKU1</accession>
<dbReference type="AlphaFoldDB" id="A0A0M1NKU1"/>
<reference evidence="4" key="1">
    <citation type="submission" date="2015-08" db="EMBL/GenBank/DDBJ databases">
        <title>Genome sequencing project for genomic taxonomy and phylogenomics of Bacillus-like bacteria.</title>
        <authorList>
            <person name="Liu B."/>
            <person name="Wang J."/>
            <person name="Zhu Y."/>
            <person name="Liu G."/>
            <person name="Chen Q."/>
            <person name="Chen Z."/>
            <person name="Lan J."/>
            <person name="Che J."/>
            <person name="Ge C."/>
            <person name="Shi H."/>
            <person name="Pan Z."/>
            <person name="Liu X."/>
        </authorList>
    </citation>
    <scope>NUCLEOTIDE SEQUENCE [LARGE SCALE GENOMIC DNA]</scope>
    <source>
        <strain evidence="4">FJAT-22460</strain>
    </source>
</reference>
<evidence type="ECO:0000259" key="2">
    <source>
        <dbReference type="Pfam" id="PF09922"/>
    </source>
</evidence>
<feature type="domain" description="Cell wall-active antibiotics response LiaF-like C-terminal" evidence="2">
    <location>
        <begin position="100"/>
        <end position="211"/>
    </location>
</feature>
<keyword evidence="1" id="KW-0472">Membrane</keyword>
<dbReference type="OrthoDB" id="2660937at2"/>
<gene>
    <name evidence="3" type="ORF">AM231_20285</name>
</gene>
<evidence type="ECO:0000256" key="1">
    <source>
        <dbReference type="SAM" id="Phobius"/>
    </source>
</evidence>
<dbReference type="InterPro" id="IPR047793">
    <property type="entry name" value="LiaF_C"/>
</dbReference>
<dbReference type="EMBL" id="LIUT01000003">
    <property type="protein sequence ID" value="KOR82645.1"/>
    <property type="molecule type" value="Genomic_DNA"/>
</dbReference>
<keyword evidence="1" id="KW-1133">Transmembrane helix</keyword>
<dbReference type="NCBIfam" id="NF040535">
    <property type="entry name" value="LiaF_C_term"/>
    <property type="match status" value="1"/>
</dbReference>
<keyword evidence="1" id="KW-0812">Transmembrane</keyword>
<dbReference type="InterPro" id="IPR024425">
    <property type="entry name" value="LiaF-like_C"/>
</dbReference>
<dbReference type="Pfam" id="PF09922">
    <property type="entry name" value="LiaF-like_C"/>
    <property type="match status" value="1"/>
</dbReference>
<feature type="transmembrane region" description="Helical" evidence="1">
    <location>
        <begin position="51"/>
        <end position="81"/>
    </location>
</feature>
<keyword evidence="4" id="KW-1185">Reference proteome</keyword>
<evidence type="ECO:0000313" key="4">
    <source>
        <dbReference type="Proteomes" id="UP000036932"/>
    </source>
</evidence>
<evidence type="ECO:0000313" key="3">
    <source>
        <dbReference type="EMBL" id="KOR82645.1"/>
    </source>
</evidence>
<dbReference type="PATRIC" id="fig|1705565.3.peg.6027"/>
<dbReference type="Proteomes" id="UP000036932">
    <property type="component" value="Unassembled WGS sequence"/>
</dbReference>
<dbReference type="RefSeq" id="WP_054404256.1">
    <property type="nucleotide sequence ID" value="NZ_LIUT01000003.1"/>
</dbReference>
<organism evidence="3 4">
    <name type="scientific">Paenibacillus solani</name>
    <dbReference type="NCBI Taxonomy" id="1705565"/>
    <lineage>
        <taxon>Bacteria</taxon>
        <taxon>Bacillati</taxon>
        <taxon>Bacillota</taxon>
        <taxon>Bacilli</taxon>
        <taxon>Bacillales</taxon>
        <taxon>Paenibacillaceae</taxon>
        <taxon>Paenibacillus</taxon>
    </lineage>
</organism>
<protein>
    <recommendedName>
        <fullName evidence="2">Cell wall-active antibiotics response LiaF-like C-terminal domain-containing protein</fullName>
    </recommendedName>
</protein>
<comment type="caution">
    <text evidence="3">The sequence shown here is derived from an EMBL/GenBank/DDBJ whole genome shotgun (WGS) entry which is preliminary data.</text>
</comment>
<name>A0A0M1NKU1_9BACL</name>